<dbReference type="GO" id="GO:0102039">
    <property type="term" value="F:NADH-dependent peroxiredoxin activity"/>
    <property type="evidence" value="ECO:0007669"/>
    <property type="project" value="UniProtKB-EC"/>
</dbReference>
<evidence type="ECO:0000256" key="7">
    <source>
        <dbReference type="ARBA" id="ARBA00022559"/>
    </source>
</evidence>
<evidence type="ECO:0000313" key="18">
    <source>
        <dbReference type="EMBL" id="EDP23575.1"/>
    </source>
</evidence>
<keyword evidence="6 16" id="KW-0963">Cytoplasm</keyword>
<reference evidence="18 19" key="2">
    <citation type="submission" date="2007-09" db="EMBL/GenBank/DDBJ databases">
        <authorList>
            <person name="Fulton L."/>
            <person name="Clifton S."/>
            <person name="Fulton B."/>
            <person name="Xu J."/>
            <person name="Minx P."/>
            <person name="Pepin K.H."/>
            <person name="Johnson M."/>
            <person name="Thiruvilangam P."/>
            <person name="Bhonagiri V."/>
            <person name="Nash W.E."/>
            <person name="Mardis E.R."/>
            <person name="Wilson R.K."/>
        </authorList>
    </citation>
    <scope>NUCLEOTIDE SEQUENCE [LARGE SCALE GENOMIC DNA]</scope>
    <source>
        <strain evidence="18 19">ATCC 33270</strain>
    </source>
</reference>
<proteinExistence type="inferred from homology"/>
<dbReference type="AlphaFoldDB" id="A8SMN0"/>
<evidence type="ECO:0000256" key="12">
    <source>
        <dbReference type="ARBA" id="ARBA00032077"/>
    </source>
</evidence>
<dbReference type="PIRSF" id="PIRSF000239">
    <property type="entry name" value="AHPC"/>
    <property type="match status" value="1"/>
</dbReference>
<comment type="similarity">
    <text evidence="2 16">Belongs to the peroxiredoxin family. AhpC/Prx1 subfamily.</text>
</comment>
<dbReference type="Pfam" id="PF00578">
    <property type="entry name" value="AhpC-TSA"/>
    <property type="match status" value="1"/>
</dbReference>
<evidence type="ECO:0000256" key="13">
    <source>
        <dbReference type="ARBA" id="ARBA00032824"/>
    </source>
</evidence>
<dbReference type="Gene3D" id="3.40.30.10">
    <property type="entry name" value="Glutaredoxin"/>
    <property type="match status" value="1"/>
</dbReference>
<dbReference type="PROSITE" id="PS51352">
    <property type="entry name" value="THIOREDOXIN_2"/>
    <property type="match status" value="1"/>
</dbReference>
<dbReference type="SUPFAM" id="SSF52833">
    <property type="entry name" value="Thioredoxin-like"/>
    <property type="match status" value="1"/>
</dbReference>
<dbReference type="InterPro" id="IPR013766">
    <property type="entry name" value="Thioredoxin_domain"/>
</dbReference>
<dbReference type="EC" id="1.11.1.26" evidence="4 16"/>
<dbReference type="InterPro" id="IPR050217">
    <property type="entry name" value="Peroxiredoxin"/>
</dbReference>
<evidence type="ECO:0000256" key="10">
    <source>
        <dbReference type="ARBA" id="ARBA00023157"/>
    </source>
</evidence>
<keyword evidence="11 16" id="KW-0676">Redox-active center</keyword>
<accession>A8SMN0</accession>
<evidence type="ECO:0000256" key="6">
    <source>
        <dbReference type="ARBA" id="ARBA00022490"/>
    </source>
</evidence>
<evidence type="ECO:0000256" key="15">
    <source>
        <dbReference type="PIRSR" id="PIRSR000239-1"/>
    </source>
</evidence>
<comment type="function">
    <text evidence="16">Thiol-specific peroxidase that catalyzes the reduction of hydrogen peroxide and organic hydroperoxides to water and alcohols, respectively. Plays a role in cell protection against oxidative stress by detoxifying peroxides.</text>
</comment>
<dbReference type="eggNOG" id="COG0450">
    <property type="taxonomic scope" value="Bacteria"/>
</dbReference>
<sequence length="211" mass="23807">MFENFKKWYNKTVLVKEANIGGISMSLIGKKIEEFDVPAYYDGDIIRVSNKDLEGKWSVFFFYPGDFTFVCPTELEDLALSYDKFKAIDCEIYSVSTDSEFVHKAWWDASETIRKIQYPMISDRALALSEQFGVLIEGEGQALRGTFVVNPQGEIVLYEVNANGIGRNAKELLRKVQAAQFVAKHGDKVCPARWEPGDETLTPGLDLVGKI</sequence>
<dbReference type="EMBL" id="ABEE02000017">
    <property type="protein sequence ID" value="EDP23575.1"/>
    <property type="molecule type" value="Genomic_DNA"/>
</dbReference>
<evidence type="ECO:0000256" key="9">
    <source>
        <dbReference type="ARBA" id="ARBA00023002"/>
    </source>
</evidence>
<evidence type="ECO:0000259" key="17">
    <source>
        <dbReference type="PROSITE" id="PS51352"/>
    </source>
</evidence>
<evidence type="ECO:0000256" key="1">
    <source>
        <dbReference type="ARBA" id="ARBA00004496"/>
    </source>
</evidence>
<dbReference type="HOGENOM" id="CLU_042529_21_3_9"/>
<dbReference type="GO" id="GO:0033554">
    <property type="term" value="P:cellular response to stress"/>
    <property type="evidence" value="ECO:0007669"/>
    <property type="project" value="TreeGrafter"/>
</dbReference>
<keyword evidence="10 16" id="KW-1015">Disulfide bond</keyword>
<dbReference type="GO" id="GO:0006979">
    <property type="term" value="P:response to oxidative stress"/>
    <property type="evidence" value="ECO:0007669"/>
    <property type="project" value="UniProtKB-UniRule"/>
</dbReference>
<keyword evidence="9 16" id="KW-0560">Oxidoreductase</keyword>
<dbReference type="GO" id="GO:0008379">
    <property type="term" value="F:thioredoxin peroxidase activity"/>
    <property type="evidence" value="ECO:0007669"/>
    <property type="project" value="TreeGrafter"/>
</dbReference>
<dbReference type="NCBIfam" id="TIGR03137">
    <property type="entry name" value="AhpC"/>
    <property type="match status" value="1"/>
</dbReference>
<dbReference type="CDD" id="cd03015">
    <property type="entry name" value="PRX_Typ2cys"/>
    <property type="match status" value="1"/>
</dbReference>
<evidence type="ECO:0000313" key="19">
    <source>
        <dbReference type="Proteomes" id="UP000003162"/>
    </source>
</evidence>
<comment type="caution">
    <text evidence="18">The sequence shown here is derived from an EMBL/GenBank/DDBJ whole genome shotgun (WGS) entry which is preliminary data.</text>
</comment>
<evidence type="ECO:0000256" key="3">
    <source>
        <dbReference type="ARBA" id="ARBA00011654"/>
    </source>
</evidence>
<protein>
    <recommendedName>
        <fullName evidence="5 16">Alkyl hydroperoxide reductase C</fullName>
        <ecNumber evidence="4 16">1.11.1.26</ecNumber>
    </recommendedName>
    <alternativeName>
        <fullName evidence="12 16">Peroxiredoxin</fullName>
    </alternativeName>
    <alternativeName>
        <fullName evidence="13 16">Thioredoxin peroxidase</fullName>
    </alternativeName>
</protein>
<evidence type="ECO:0000256" key="16">
    <source>
        <dbReference type="RuleBase" id="RU366004"/>
    </source>
</evidence>
<dbReference type="InterPro" id="IPR036249">
    <property type="entry name" value="Thioredoxin-like_sf"/>
</dbReference>
<dbReference type="FunFam" id="3.40.30.10:FF:000002">
    <property type="entry name" value="Alkyl hydroperoxide reductase C"/>
    <property type="match status" value="1"/>
</dbReference>
<evidence type="ECO:0000256" key="5">
    <source>
        <dbReference type="ARBA" id="ARBA00017462"/>
    </source>
</evidence>
<dbReference type="PANTHER" id="PTHR10681">
    <property type="entry name" value="THIOREDOXIN PEROXIDASE"/>
    <property type="match status" value="1"/>
</dbReference>
<comment type="catalytic activity">
    <reaction evidence="14 16">
        <text>a hydroperoxide + NADH + H(+) = an alcohol + NAD(+) + H2O</text>
        <dbReference type="Rhea" id="RHEA:62628"/>
        <dbReference type="ChEBI" id="CHEBI:15377"/>
        <dbReference type="ChEBI" id="CHEBI:15378"/>
        <dbReference type="ChEBI" id="CHEBI:30879"/>
        <dbReference type="ChEBI" id="CHEBI:35924"/>
        <dbReference type="ChEBI" id="CHEBI:57540"/>
        <dbReference type="ChEBI" id="CHEBI:57945"/>
        <dbReference type="EC" id="1.11.1.26"/>
    </reaction>
</comment>
<evidence type="ECO:0000256" key="11">
    <source>
        <dbReference type="ARBA" id="ARBA00023284"/>
    </source>
</evidence>
<name>A8SMN0_9FIRM</name>
<dbReference type="PANTHER" id="PTHR10681:SF121">
    <property type="entry name" value="ALKYL HYDROPEROXIDE REDUCTASE C"/>
    <property type="match status" value="1"/>
</dbReference>
<dbReference type="GO" id="GO:0045454">
    <property type="term" value="P:cell redox homeostasis"/>
    <property type="evidence" value="ECO:0007669"/>
    <property type="project" value="TreeGrafter"/>
</dbReference>
<dbReference type="InterPro" id="IPR024706">
    <property type="entry name" value="Peroxiredoxin_AhpC-typ"/>
</dbReference>
<dbReference type="Pfam" id="PF10417">
    <property type="entry name" value="1-cysPrx_C"/>
    <property type="match status" value="1"/>
</dbReference>
<dbReference type="GO" id="GO:0042744">
    <property type="term" value="P:hydrogen peroxide catabolic process"/>
    <property type="evidence" value="ECO:0007669"/>
    <property type="project" value="TreeGrafter"/>
</dbReference>
<keyword evidence="8 16" id="KW-0049">Antioxidant</keyword>
<dbReference type="InterPro" id="IPR019479">
    <property type="entry name" value="Peroxiredoxin_C"/>
</dbReference>
<dbReference type="Proteomes" id="UP000003162">
    <property type="component" value="Unassembled WGS sequence"/>
</dbReference>
<organism evidence="18 19">
    <name type="scientific">Parvimonas micra ATCC 33270</name>
    <dbReference type="NCBI Taxonomy" id="411465"/>
    <lineage>
        <taxon>Bacteria</taxon>
        <taxon>Bacillati</taxon>
        <taxon>Bacillota</taxon>
        <taxon>Tissierellia</taxon>
        <taxon>Tissierellales</taxon>
        <taxon>Peptoniphilaceae</taxon>
        <taxon>Parvimonas</taxon>
    </lineage>
</organism>
<evidence type="ECO:0000256" key="8">
    <source>
        <dbReference type="ARBA" id="ARBA00022862"/>
    </source>
</evidence>
<evidence type="ECO:0000256" key="4">
    <source>
        <dbReference type="ARBA" id="ARBA00013021"/>
    </source>
</evidence>
<comment type="subcellular location">
    <subcellularLocation>
        <location evidence="1 16">Cytoplasm</location>
    </subcellularLocation>
</comment>
<dbReference type="InterPro" id="IPR000866">
    <property type="entry name" value="AhpC/TSA"/>
</dbReference>
<comment type="subunit">
    <text evidence="3">Homodimer; disulfide-linked, upon oxidation. 5 homodimers assemble to form a ring-like decamer.</text>
</comment>
<dbReference type="InterPro" id="IPR017559">
    <property type="entry name" value="AhpC"/>
</dbReference>
<gene>
    <name evidence="18" type="primary">ahpC</name>
    <name evidence="18" type="ORF">PEPMIC_01380</name>
</gene>
<reference evidence="18 19" key="1">
    <citation type="submission" date="2007-09" db="EMBL/GenBank/DDBJ databases">
        <title>Draft genome sequence of Peptostreptococcus micros (ATCC 33270).</title>
        <authorList>
            <person name="Sudarsanam P."/>
            <person name="Ley R."/>
            <person name="Guruge J."/>
            <person name="Turnbaugh P.J."/>
            <person name="Mahowald M."/>
            <person name="Liep D."/>
            <person name="Gordon J."/>
        </authorList>
    </citation>
    <scope>NUCLEOTIDE SEQUENCE [LARGE SCALE GENOMIC DNA]</scope>
    <source>
        <strain evidence="18 19">ATCC 33270</strain>
    </source>
</reference>
<evidence type="ECO:0000256" key="2">
    <source>
        <dbReference type="ARBA" id="ARBA00009796"/>
    </source>
</evidence>
<feature type="domain" description="Thioredoxin" evidence="17">
    <location>
        <begin position="26"/>
        <end position="181"/>
    </location>
</feature>
<feature type="active site" description="Cysteine sulfenic acid (-SOH) intermediate; for peroxidase activity" evidence="15">
    <location>
        <position position="71"/>
    </location>
</feature>
<evidence type="ECO:0000256" key="14">
    <source>
        <dbReference type="ARBA" id="ARBA00047572"/>
    </source>
</evidence>
<keyword evidence="7 16" id="KW-0575">Peroxidase</keyword>
<dbReference type="GO" id="GO:0005829">
    <property type="term" value="C:cytosol"/>
    <property type="evidence" value="ECO:0007669"/>
    <property type="project" value="TreeGrafter"/>
</dbReference>